<accession>A0ABU5ICG6</accession>
<keyword evidence="2" id="KW-1185">Reference proteome</keyword>
<protein>
    <submittedName>
        <fullName evidence="1">Uncharacterized protein</fullName>
    </submittedName>
</protein>
<comment type="caution">
    <text evidence="1">The sequence shown here is derived from an EMBL/GenBank/DDBJ whole genome shotgun (WGS) entry which is preliminary data.</text>
</comment>
<evidence type="ECO:0000313" key="2">
    <source>
        <dbReference type="Proteomes" id="UP001293718"/>
    </source>
</evidence>
<reference evidence="1 2" key="1">
    <citation type="submission" date="2023-11" db="EMBL/GenBank/DDBJ databases">
        <title>Draft genome of Azohydromonas lata strain H1 (DSM1123), a polyhydroxyalkanoate producer.</title>
        <authorList>
            <person name="Traversa D."/>
            <person name="D'Addabbo P."/>
            <person name="Pazzani C."/>
            <person name="Manzari C."/>
            <person name="Chiara M."/>
            <person name="Scrascia M."/>
        </authorList>
    </citation>
    <scope>NUCLEOTIDE SEQUENCE [LARGE SCALE GENOMIC DNA]</scope>
    <source>
        <strain evidence="1 2">H1</strain>
    </source>
</reference>
<proteinExistence type="predicted"/>
<dbReference type="EMBL" id="JAXOJX010000007">
    <property type="protein sequence ID" value="MDZ5456276.1"/>
    <property type="molecule type" value="Genomic_DNA"/>
</dbReference>
<dbReference type="RefSeq" id="WP_157118932.1">
    <property type="nucleotide sequence ID" value="NZ_JAXOJX010000007.1"/>
</dbReference>
<organism evidence="1 2">
    <name type="scientific">Azohydromonas lata</name>
    <dbReference type="NCBI Taxonomy" id="45677"/>
    <lineage>
        <taxon>Bacteria</taxon>
        <taxon>Pseudomonadati</taxon>
        <taxon>Pseudomonadota</taxon>
        <taxon>Betaproteobacteria</taxon>
        <taxon>Burkholderiales</taxon>
        <taxon>Sphaerotilaceae</taxon>
        <taxon>Azohydromonas</taxon>
    </lineage>
</organism>
<evidence type="ECO:0000313" key="1">
    <source>
        <dbReference type="EMBL" id="MDZ5456276.1"/>
    </source>
</evidence>
<gene>
    <name evidence="1" type="ORF">SM757_06790</name>
</gene>
<sequence>MASRLTQPVQQLLQRWQALQQDVCRARHAGDPQRIHHYVLGGAKLARLGVFDEVSVLRHMAKLLLHTARDPALPLWWCKACVEQLAAALSDLQGLLGPRGTRTAAAIGAALRQAGSAHAAPC</sequence>
<dbReference type="Proteomes" id="UP001293718">
    <property type="component" value="Unassembled WGS sequence"/>
</dbReference>
<name>A0ABU5ICG6_9BURK</name>